<dbReference type="Proteomes" id="UP000236291">
    <property type="component" value="Unassembled WGS sequence"/>
</dbReference>
<reference evidence="1 2" key="2">
    <citation type="journal article" date="2017" name="Front. Plant Sci.">
        <title>Gene Classification and Mining of Molecular Markers Useful in Red Clover (Trifolium pratense) Breeding.</title>
        <authorList>
            <person name="Istvanek J."/>
            <person name="Dluhosova J."/>
            <person name="Dluhos P."/>
            <person name="Patkova L."/>
            <person name="Nedelnik J."/>
            <person name="Repkova J."/>
        </authorList>
    </citation>
    <scope>NUCLEOTIDE SEQUENCE [LARGE SCALE GENOMIC DNA]</scope>
    <source>
        <strain evidence="2">cv. Tatra</strain>
        <tissue evidence="1">Young leaves</tissue>
    </source>
</reference>
<feature type="non-terminal residue" evidence="1">
    <location>
        <position position="1"/>
    </location>
</feature>
<protein>
    <submittedName>
        <fullName evidence="1">Uncharacterized protein</fullName>
    </submittedName>
</protein>
<name>A0A2K3KWC6_TRIPR</name>
<dbReference type="EMBL" id="ASHM01114518">
    <property type="protein sequence ID" value="PNX70572.1"/>
    <property type="molecule type" value="Genomic_DNA"/>
</dbReference>
<comment type="caution">
    <text evidence="1">The sequence shown here is derived from an EMBL/GenBank/DDBJ whole genome shotgun (WGS) entry which is preliminary data.</text>
</comment>
<evidence type="ECO:0000313" key="2">
    <source>
        <dbReference type="Proteomes" id="UP000236291"/>
    </source>
</evidence>
<dbReference type="AlphaFoldDB" id="A0A2K3KWC6"/>
<evidence type="ECO:0000313" key="1">
    <source>
        <dbReference type="EMBL" id="PNX70572.1"/>
    </source>
</evidence>
<gene>
    <name evidence="1" type="ORF">L195_g057527</name>
</gene>
<reference evidence="1 2" key="1">
    <citation type="journal article" date="2014" name="Am. J. Bot.">
        <title>Genome assembly and annotation for red clover (Trifolium pratense; Fabaceae).</title>
        <authorList>
            <person name="Istvanek J."/>
            <person name="Jaros M."/>
            <person name="Krenek A."/>
            <person name="Repkova J."/>
        </authorList>
    </citation>
    <scope>NUCLEOTIDE SEQUENCE [LARGE SCALE GENOMIC DNA]</scope>
    <source>
        <strain evidence="2">cv. Tatra</strain>
        <tissue evidence="1">Young leaves</tissue>
    </source>
</reference>
<proteinExistence type="predicted"/>
<sequence>SLGSSIQLIMSQIFTFRYPSLILVSQPLSGLNCFMEPSIEGDSDSQKDLALLMAGYIQFPDVPAVQLFSIWQGTPILLFPDSLILKILLPVLVCSNSAAKIWSDLREIFQQKNCPFFQLKDKLTEPIPWFAYFEPIFQKAERHLGRTSVLRKFVSIPALAASLKSL</sequence>
<organism evidence="1 2">
    <name type="scientific">Trifolium pratense</name>
    <name type="common">Red clover</name>
    <dbReference type="NCBI Taxonomy" id="57577"/>
    <lineage>
        <taxon>Eukaryota</taxon>
        <taxon>Viridiplantae</taxon>
        <taxon>Streptophyta</taxon>
        <taxon>Embryophyta</taxon>
        <taxon>Tracheophyta</taxon>
        <taxon>Spermatophyta</taxon>
        <taxon>Magnoliopsida</taxon>
        <taxon>eudicotyledons</taxon>
        <taxon>Gunneridae</taxon>
        <taxon>Pentapetalae</taxon>
        <taxon>rosids</taxon>
        <taxon>fabids</taxon>
        <taxon>Fabales</taxon>
        <taxon>Fabaceae</taxon>
        <taxon>Papilionoideae</taxon>
        <taxon>50 kb inversion clade</taxon>
        <taxon>NPAAA clade</taxon>
        <taxon>Hologalegina</taxon>
        <taxon>IRL clade</taxon>
        <taxon>Trifolieae</taxon>
        <taxon>Trifolium</taxon>
    </lineage>
</organism>
<accession>A0A2K3KWC6</accession>